<dbReference type="PROSITE" id="PS51832">
    <property type="entry name" value="HD_GYP"/>
    <property type="match status" value="1"/>
</dbReference>
<protein>
    <recommendedName>
        <fullName evidence="1">diguanylate cyclase</fullName>
        <ecNumber evidence="1">2.7.7.65</ecNumber>
    </recommendedName>
</protein>
<dbReference type="GO" id="GO:0052621">
    <property type="term" value="F:diguanylate cyclase activity"/>
    <property type="evidence" value="ECO:0007669"/>
    <property type="project" value="UniProtKB-EC"/>
</dbReference>
<dbReference type="InterPro" id="IPR029787">
    <property type="entry name" value="Nucleotide_cyclase"/>
</dbReference>
<dbReference type="Gene3D" id="3.30.70.270">
    <property type="match status" value="1"/>
</dbReference>
<feature type="region of interest" description="Disordered" evidence="3">
    <location>
        <begin position="760"/>
        <end position="779"/>
    </location>
</feature>
<dbReference type="NCBIfam" id="TIGR00254">
    <property type="entry name" value="GGDEF"/>
    <property type="match status" value="1"/>
</dbReference>
<dbReference type="GO" id="GO:0006355">
    <property type="term" value="P:regulation of DNA-templated transcription"/>
    <property type="evidence" value="ECO:0007669"/>
    <property type="project" value="InterPro"/>
</dbReference>
<evidence type="ECO:0000313" key="7">
    <source>
        <dbReference type="EMBL" id="QDS99721.1"/>
    </source>
</evidence>
<dbReference type="SUPFAM" id="SSF55785">
    <property type="entry name" value="PYP-like sensor domain (PAS domain)"/>
    <property type="match status" value="1"/>
</dbReference>
<keyword evidence="7" id="KW-0808">Transferase</keyword>
<dbReference type="CDD" id="cd00130">
    <property type="entry name" value="PAS"/>
    <property type="match status" value="1"/>
</dbReference>
<dbReference type="Proteomes" id="UP000319852">
    <property type="component" value="Chromosome"/>
</dbReference>
<proteinExistence type="predicted"/>
<feature type="domain" description="HD-GYP" evidence="6">
    <location>
        <begin position="80"/>
        <end position="275"/>
    </location>
</feature>
<name>A0A517MXX3_9BACT</name>
<dbReference type="FunFam" id="3.30.70.270:FF:000001">
    <property type="entry name" value="Diguanylate cyclase domain protein"/>
    <property type="match status" value="1"/>
</dbReference>
<dbReference type="GO" id="GO:0005886">
    <property type="term" value="C:plasma membrane"/>
    <property type="evidence" value="ECO:0007669"/>
    <property type="project" value="TreeGrafter"/>
</dbReference>
<keyword evidence="7" id="KW-0548">Nucleotidyltransferase</keyword>
<dbReference type="PANTHER" id="PTHR45138">
    <property type="entry name" value="REGULATORY COMPONENTS OF SENSORY TRANSDUCTION SYSTEM"/>
    <property type="match status" value="1"/>
</dbReference>
<feature type="domain" description="GGDEF" evidence="5">
    <location>
        <begin position="484"/>
        <end position="615"/>
    </location>
</feature>
<dbReference type="SMART" id="SM00267">
    <property type="entry name" value="GGDEF"/>
    <property type="match status" value="1"/>
</dbReference>
<dbReference type="SUPFAM" id="SSF55073">
    <property type="entry name" value="Nucleotide cyclase"/>
    <property type="match status" value="1"/>
</dbReference>
<evidence type="ECO:0000256" key="2">
    <source>
        <dbReference type="ARBA" id="ARBA00034247"/>
    </source>
</evidence>
<evidence type="ECO:0000259" key="6">
    <source>
        <dbReference type="PROSITE" id="PS51832"/>
    </source>
</evidence>
<reference evidence="7 8" key="1">
    <citation type="submission" date="2019-02" db="EMBL/GenBank/DDBJ databases">
        <title>Deep-cultivation of Planctomycetes and their phenomic and genomic characterization uncovers novel biology.</title>
        <authorList>
            <person name="Wiegand S."/>
            <person name="Jogler M."/>
            <person name="Boedeker C."/>
            <person name="Pinto D."/>
            <person name="Vollmers J."/>
            <person name="Rivas-Marin E."/>
            <person name="Kohn T."/>
            <person name="Peeters S.H."/>
            <person name="Heuer A."/>
            <person name="Rast P."/>
            <person name="Oberbeckmann S."/>
            <person name="Bunk B."/>
            <person name="Jeske O."/>
            <person name="Meyerdierks A."/>
            <person name="Storesund J.E."/>
            <person name="Kallscheuer N."/>
            <person name="Luecker S."/>
            <person name="Lage O.M."/>
            <person name="Pohl T."/>
            <person name="Merkel B.J."/>
            <person name="Hornburger P."/>
            <person name="Mueller R.-W."/>
            <person name="Bruemmer F."/>
            <person name="Labrenz M."/>
            <person name="Spormann A.M."/>
            <person name="Op den Camp H."/>
            <person name="Overmann J."/>
            <person name="Amann R."/>
            <person name="Jetten M.S.M."/>
            <person name="Mascher T."/>
            <person name="Medema M.H."/>
            <person name="Devos D.P."/>
            <person name="Kaster A.-K."/>
            <person name="Ovreas L."/>
            <person name="Rohde M."/>
            <person name="Galperin M.Y."/>
            <person name="Jogler C."/>
        </authorList>
    </citation>
    <scope>NUCLEOTIDE SEQUENCE [LARGE SCALE GENOMIC DNA]</scope>
    <source>
        <strain evidence="7 8">HG15A2</strain>
    </source>
</reference>
<comment type="catalytic activity">
    <reaction evidence="2">
        <text>2 GTP = 3',3'-c-di-GMP + 2 diphosphate</text>
        <dbReference type="Rhea" id="RHEA:24898"/>
        <dbReference type="ChEBI" id="CHEBI:33019"/>
        <dbReference type="ChEBI" id="CHEBI:37565"/>
        <dbReference type="ChEBI" id="CHEBI:58805"/>
        <dbReference type="EC" id="2.7.7.65"/>
    </reaction>
</comment>
<dbReference type="CDD" id="cd01949">
    <property type="entry name" value="GGDEF"/>
    <property type="match status" value="1"/>
</dbReference>
<dbReference type="Pfam" id="PF13487">
    <property type="entry name" value="HD_5"/>
    <property type="match status" value="1"/>
</dbReference>
<dbReference type="OrthoDB" id="9759601at2"/>
<dbReference type="EMBL" id="CP036263">
    <property type="protein sequence ID" value="QDS99721.1"/>
    <property type="molecule type" value="Genomic_DNA"/>
</dbReference>
<dbReference type="PANTHER" id="PTHR45138:SF9">
    <property type="entry name" value="DIGUANYLATE CYCLASE DGCM-RELATED"/>
    <property type="match status" value="1"/>
</dbReference>
<feature type="region of interest" description="Disordered" evidence="3">
    <location>
        <begin position="1"/>
        <end position="33"/>
    </location>
</feature>
<evidence type="ECO:0000256" key="3">
    <source>
        <dbReference type="SAM" id="MobiDB-lite"/>
    </source>
</evidence>
<dbReference type="CDD" id="cd00077">
    <property type="entry name" value="HDc"/>
    <property type="match status" value="1"/>
</dbReference>
<evidence type="ECO:0000259" key="5">
    <source>
        <dbReference type="PROSITE" id="PS50887"/>
    </source>
</evidence>
<dbReference type="Pfam" id="PF00989">
    <property type="entry name" value="PAS"/>
    <property type="match status" value="1"/>
</dbReference>
<dbReference type="RefSeq" id="WP_145060893.1">
    <property type="nucleotide sequence ID" value="NZ_CP036263.1"/>
</dbReference>
<dbReference type="PROSITE" id="PS50887">
    <property type="entry name" value="GGDEF"/>
    <property type="match status" value="1"/>
</dbReference>
<dbReference type="InterPro" id="IPR043128">
    <property type="entry name" value="Rev_trsase/Diguanyl_cyclase"/>
</dbReference>
<dbReference type="KEGG" id="amob:HG15A2_30500"/>
<organism evidence="7 8">
    <name type="scientific">Adhaeretor mobilis</name>
    <dbReference type="NCBI Taxonomy" id="1930276"/>
    <lineage>
        <taxon>Bacteria</taxon>
        <taxon>Pseudomonadati</taxon>
        <taxon>Planctomycetota</taxon>
        <taxon>Planctomycetia</taxon>
        <taxon>Pirellulales</taxon>
        <taxon>Lacipirellulaceae</taxon>
        <taxon>Adhaeretor</taxon>
    </lineage>
</organism>
<sequence length="779" mass="85279">MLSISDTLTSDTPEVATPGAHAASAPAEGTVTTRMEATQTRVAEISSLLSALENAAAESGLSVKNASAQPVPTNEHENKLVQVRLGMASGLFNSLKHKHPQSASHCLRVALGCSSWAFYKKLDDESHDAVELAALMHDLGKMGVPDSILLKPGRLNAEEIATVLEHRRSGVEILASCCSSQRVLDAVKYSTASFDGTSGDLPLKGEQIPVEARMIAIIDAFDAMTTDHLYRQAMPRDRAIAELFECSGTQFDPVLVKQFVDLLSQRQDLLTEKVASRWLGELNTHSREMPWQLGQASSVPADLVPSRPATKPQAINGHSLFEQKLIDAMHDGVMFVDEQSRIQLWSKGAERLTGVSAGAAQGRIFTPDLLDMCNSDGRRVANDSCPVAQAIKSSSQIRQRLQLLGRQGTHVAIDLHAVPVHGTSGSLLGATVMLHDAQPEASLEEKCEALHAEVTKDPMTKVANRAEFDRMQALFIDAHEQACMPCSLIMVDIDHFKSINDTFGHQAGDEAIITVANLLKSMCRSGDLVARYGGEEFAVLCADCGNATAASRADQIRRKLSETPHSVLGNKRITASFGVTELQAGDNPESMLRRADRALLMAKEQGRNQVVQLGNGMEEQKKKKKKWWSLGGIRGKAVIETKLSSMVPSDIAIEKLRGFISDHKAKVLSTKENRVDMEITSETVAYQRRNGDREIRFIVEIEFSEERFEKTNGAGFGAGKQVRTHTIVKVRPKRGRSRRNADTAERARLLVQSLKAYLMAREDDGTPQDEPRRFEPTVV</sequence>
<accession>A0A517MXX3</accession>
<feature type="compositionally biased region" description="Polar residues" evidence="3">
    <location>
        <begin position="1"/>
        <end position="12"/>
    </location>
</feature>
<feature type="domain" description="PAS" evidence="4">
    <location>
        <begin position="324"/>
        <end position="394"/>
    </location>
</feature>
<feature type="compositionally biased region" description="Low complexity" evidence="3">
    <location>
        <begin position="16"/>
        <end position="30"/>
    </location>
</feature>
<dbReference type="InterPro" id="IPR003607">
    <property type="entry name" value="HD/PDEase_dom"/>
</dbReference>
<dbReference type="InterPro" id="IPR000014">
    <property type="entry name" value="PAS"/>
</dbReference>
<gene>
    <name evidence="7" type="primary">ydaM_2</name>
    <name evidence="7" type="ORF">HG15A2_30500</name>
</gene>
<dbReference type="InterPro" id="IPR050469">
    <property type="entry name" value="Diguanylate_Cyclase"/>
</dbReference>
<dbReference type="Gene3D" id="3.30.450.20">
    <property type="entry name" value="PAS domain"/>
    <property type="match status" value="1"/>
</dbReference>
<dbReference type="SMART" id="SM00471">
    <property type="entry name" value="HDc"/>
    <property type="match status" value="1"/>
</dbReference>
<dbReference type="AlphaFoldDB" id="A0A517MXX3"/>
<dbReference type="InterPro" id="IPR000160">
    <property type="entry name" value="GGDEF_dom"/>
</dbReference>
<dbReference type="GO" id="GO:0043709">
    <property type="term" value="P:cell adhesion involved in single-species biofilm formation"/>
    <property type="evidence" value="ECO:0007669"/>
    <property type="project" value="TreeGrafter"/>
</dbReference>
<dbReference type="SUPFAM" id="SSF109604">
    <property type="entry name" value="HD-domain/PDEase-like"/>
    <property type="match status" value="1"/>
</dbReference>
<keyword evidence="8" id="KW-1185">Reference proteome</keyword>
<dbReference type="InterPro" id="IPR037522">
    <property type="entry name" value="HD_GYP_dom"/>
</dbReference>
<dbReference type="InterPro" id="IPR035965">
    <property type="entry name" value="PAS-like_dom_sf"/>
</dbReference>
<dbReference type="PROSITE" id="PS50112">
    <property type="entry name" value="PAS"/>
    <property type="match status" value="1"/>
</dbReference>
<dbReference type="EC" id="2.7.7.65" evidence="1"/>
<dbReference type="Gene3D" id="1.10.3210.10">
    <property type="entry name" value="Hypothetical protein af1432"/>
    <property type="match status" value="1"/>
</dbReference>
<dbReference type="InterPro" id="IPR013767">
    <property type="entry name" value="PAS_fold"/>
</dbReference>
<dbReference type="Pfam" id="PF00990">
    <property type="entry name" value="GGDEF"/>
    <property type="match status" value="1"/>
</dbReference>
<evidence type="ECO:0000259" key="4">
    <source>
        <dbReference type="PROSITE" id="PS50112"/>
    </source>
</evidence>
<evidence type="ECO:0000313" key="8">
    <source>
        <dbReference type="Proteomes" id="UP000319852"/>
    </source>
</evidence>
<dbReference type="GO" id="GO:1902201">
    <property type="term" value="P:negative regulation of bacterial-type flagellum-dependent cell motility"/>
    <property type="evidence" value="ECO:0007669"/>
    <property type="project" value="TreeGrafter"/>
</dbReference>
<evidence type="ECO:0000256" key="1">
    <source>
        <dbReference type="ARBA" id="ARBA00012528"/>
    </source>
</evidence>